<evidence type="ECO:0000256" key="4">
    <source>
        <dbReference type="ARBA" id="ARBA00022859"/>
    </source>
</evidence>
<dbReference type="SUPFAM" id="SSF52047">
    <property type="entry name" value="RNI-like"/>
    <property type="match status" value="1"/>
</dbReference>
<keyword evidence="3" id="KW-0399">Innate immunity</keyword>
<keyword evidence="4" id="KW-0391">Immunity</keyword>
<dbReference type="EMBL" id="JAATJU010015767">
    <property type="protein sequence ID" value="KAH0517507.1"/>
    <property type="molecule type" value="Genomic_DNA"/>
</dbReference>
<protein>
    <submittedName>
        <fullName evidence="6">NACHT, LRR and PYD domains-containing protein 9B</fullName>
    </submittedName>
</protein>
<evidence type="ECO:0000313" key="6">
    <source>
        <dbReference type="EMBL" id="KAH0517507.1"/>
    </source>
</evidence>
<comment type="caution">
    <text evidence="6">The sequence shown here is derived from an EMBL/GenBank/DDBJ whole genome shotgun (WGS) entry which is preliminary data.</text>
</comment>
<evidence type="ECO:0000256" key="3">
    <source>
        <dbReference type="ARBA" id="ARBA00022588"/>
    </source>
</evidence>
<dbReference type="Proteomes" id="UP000710432">
    <property type="component" value="Unassembled WGS sequence"/>
</dbReference>
<dbReference type="InterPro" id="IPR032675">
    <property type="entry name" value="LRR_dom_sf"/>
</dbReference>
<keyword evidence="2" id="KW-0963">Cytoplasm</keyword>
<dbReference type="GO" id="GO:0061702">
    <property type="term" value="C:canonical inflammasome complex"/>
    <property type="evidence" value="ECO:0007669"/>
    <property type="project" value="TreeGrafter"/>
</dbReference>
<dbReference type="AlphaFoldDB" id="A0A8J6L7H3"/>
<dbReference type="InterPro" id="IPR001611">
    <property type="entry name" value="Leu-rich_rpt"/>
</dbReference>
<dbReference type="Pfam" id="PF13516">
    <property type="entry name" value="LRR_6"/>
    <property type="match status" value="1"/>
</dbReference>
<gene>
    <name evidence="6" type="ORF">LTLLF_120730</name>
</gene>
<organism evidence="6 7">
    <name type="scientific">Microtus ochrogaster</name>
    <name type="common">Prairie vole</name>
    <dbReference type="NCBI Taxonomy" id="79684"/>
    <lineage>
        <taxon>Eukaryota</taxon>
        <taxon>Metazoa</taxon>
        <taxon>Chordata</taxon>
        <taxon>Craniata</taxon>
        <taxon>Vertebrata</taxon>
        <taxon>Euteleostomi</taxon>
        <taxon>Mammalia</taxon>
        <taxon>Eutheria</taxon>
        <taxon>Euarchontoglires</taxon>
        <taxon>Glires</taxon>
        <taxon>Rodentia</taxon>
        <taxon>Myomorpha</taxon>
        <taxon>Muroidea</taxon>
        <taxon>Cricetidae</taxon>
        <taxon>Arvicolinae</taxon>
        <taxon>Microtus</taxon>
    </lineage>
</organism>
<dbReference type="PANTHER" id="PTHR45690">
    <property type="entry name" value="NACHT, LRR AND PYD DOMAINS-CONTAINING PROTEIN 12"/>
    <property type="match status" value="1"/>
</dbReference>
<comment type="subcellular location">
    <subcellularLocation>
        <location evidence="1">Cytoplasm</location>
    </subcellularLocation>
</comment>
<sequence length="152" mass="16577">MIRGQKDERSKGGQYPEEHRKPGAQAEGAWTPLQGTLRPARCSFMTNFGDGTLFHTALQLPHLTSLNLYGTNLSYYAVEKMCSGLISPTCNLEELLLGKCGISSNACVEIVTSLNLGKLKHLSLVENPLNNKGVVALCEILKDPSCVLEKLM</sequence>
<evidence type="ECO:0000256" key="2">
    <source>
        <dbReference type="ARBA" id="ARBA00022490"/>
    </source>
</evidence>
<proteinExistence type="predicted"/>
<evidence type="ECO:0000313" key="7">
    <source>
        <dbReference type="Proteomes" id="UP000710432"/>
    </source>
</evidence>
<dbReference type="Gene3D" id="3.80.10.10">
    <property type="entry name" value="Ribonuclease Inhibitor"/>
    <property type="match status" value="1"/>
</dbReference>
<dbReference type="InterPro" id="IPR050637">
    <property type="entry name" value="NLRP_innate_immun_reg"/>
</dbReference>
<evidence type="ECO:0000256" key="5">
    <source>
        <dbReference type="SAM" id="MobiDB-lite"/>
    </source>
</evidence>
<dbReference type="PANTHER" id="PTHR45690:SF13">
    <property type="entry name" value="NACHT, LRR AND PYD DOMAINS-CONTAINING PROTEIN 9"/>
    <property type="match status" value="1"/>
</dbReference>
<reference evidence="6" key="1">
    <citation type="submission" date="2020-03" db="EMBL/GenBank/DDBJ databases">
        <title>Studies in the Genomics of Life Span.</title>
        <authorList>
            <person name="Glass D."/>
        </authorList>
    </citation>
    <scope>NUCLEOTIDE SEQUENCE</scope>
    <source>
        <strain evidence="6">LTLLF</strain>
        <tissue evidence="6">Muscle</tissue>
    </source>
</reference>
<dbReference type="GO" id="GO:0050727">
    <property type="term" value="P:regulation of inflammatory response"/>
    <property type="evidence" value="ECO:0007669"/>
    <property type="project" value="TreeGrafter"/>
</dbReference>
<evidence type="ECO:0000256" key="1">
    <source>
        <dbReference type="ARBA" id="ARBA00004496"/>
    </source>
</evidence>
<feature type="region of interest" description="Disordered" evidence="5">
    <location>
        <begin position="1"/>
        <end position="30"/>
    </location>
</feature>
<name>A0A8J6L7H3_MICOH</name>
<feature type="compositionally biased region" description="Basic and acidic residues" evidence="5">
    <location>
        <begin position="1"/>
        <end position="21"/>
    </location>
</feature>
<accession>A0A8J6L7H3</accession>